<dbReference type="InterPro" id="IPR001680">
    <property type="entry name" value="WD40_rpt"/>
</dbReference>
<name>A0A086KXE6_TOXGO</name>
<feature type="compositionally biased region" description="Basic and acidic residues" evidence="2">
    <location>
        <begin position="1772"/>
        <end position="1783"/>
    </location>
</feature>
<dbReference type="InterPro" id="IPR015943">
    <property type="entry name" value="WD40/YVTN_repeat-like_dom_sf"/>
</dbReference>
<feature type="compositionally biased region" description="Basic and acidic residues" evidence="2">
    <location>
        <begin position="2824"/>
        <end position="2836"/>
    </location>
</feature>
<dbReference type="PANTHER" id="PTHR44099">
    <property type="entry name" value="RABCONNECTIN-3B, ISOFORM A"/>
    <property type="match status" value="1"/>
</dbReference>
<dbReference type="OrthoDB" id="338622at2759"/>
<feature type="region of interest" description="Disordered" evidence="2">
    <location>
        <begin position="630"/>
        <end position="724"/>
    </location>
</feature>
<feature type="region of interest" description="Disordered" evidence="2">
    <location>
        <begin position="1759"/>
        <end position="1842"/>
    </location>
</feature>
<comment type="caution">
    <text evidence="3">The sequence shown here is derived from an EMBL/GenBank/DDBJ whole genome shotgun (WGS) entry which is preliminary data.</text>
</comment>
<dbReference type="SMART" id="SM00320">
    <property type="entry name" value="WD40"/>
    <property type="match status" value="3"/>
</dbReference>
<feature type="region of interest" description="Disordered" evidence="2">
    <location>
        <begin position="87"/>
        <end position="129"/>
    </location>
</feature>
<feature type="region of interest" description="Disordered" evidence="2">
    <location>
        <begin position="853"/>
        <end position="881"/>
    </location>
</feature>
<feature type="region of interest" description="Disordered" evidence="2">
    <location>
        <begin position="170"/>
        <end position="191"/>
    </location>
</feature>
<dbReference type="Proteomes" id="UP000028837">
    <property type="component" value="Unassembled WGS sequence"/>
</dbReference>
<dbReference type="Pfam" id="PF00400">
    <property type="entry name" value="WD40"/>
    <property type="match status" value="2"/>
</dbReference>
<feature type="compositionally biased region" description="Low complexity" evidence="2">
    <location>
        <begin position="2843"/>
        <end position="2855"/>
    </location>
</feature>
<feature type="region of interest" description="Disordered" evidence="2">
    <location>
        <begin position="1318"/>
        <end position="1341"/>
    </location>
</feature>
<feature type="region of interest" description="Disordered" evidence="2">
    <location>
        <begin position="2922"/>
        <end position="2944"/>
    </location>
</feature>
<feature type="compositionally biased region" description="Polar residues" evidence="2">
    <location>
        <begin position="422"/>
        <end position="448"/>
    </location>
</feature>
<reference evidence="3 4" key="1">
    <citation type="submission" date="2014-02" db="EMBL/GenBank/DDBJ databases">
        <authorList>
            <person name="Sibley D."/>
            <person name="Venepally P."/>
            <person name="Karamycheva S."/>
            <person name="Hadjithomas M."/>
            <person name="Khan A."/>
            <person name="Brunk B."/>
            <person name="Roos D."/>
            <person name="Caler E."/>
            <person name="Lorenzi H."/>
        </authorList>
    </citation>
    <scope>NUCLEOTIDE SEQUENCE [LARGE SCALE GENOMIC DNA]</scope>
    <source>
        <strain evidence="3 4">GAB2-2007-GAL-DOM2</strain>
    </source>
</reference>
<dbReference type="InterPro" id="IPR049916">
    <property type="entry name" value="WDR72-like"/>
</dbReference>
<feature type="compositionally biased region" description="Low complexity" evidence="2">
    <location>
        <begin position="2459"/>
        <end position="2471"/>
    </location>
</feature>
<sequence length="3633" mass="381341">MSGGGPPPMPSMRSSFSPDHHLWLSSLIWPDIPLQASISCIAVNPRCTVLATGTHTGHIYIWQLSAVHAALACPESRVCRLGSNAVAGDAPSSHADPPSENRLSVLPPSADGFSTEQSAVPEDKEDAAWRPDDFGTLRDLTQGDCSAQRNAKVCRESVCSRNDGASGNVSGDLPTGSCRTESSPFSSASTDAGGASFEAPLPLVPHLILISEWGGSAPVIECVFAVAAAPLVNACSEEVLVSIHSDSKLRIWSLLDGRCLSATKQFPYPLISIRVLSDRRYVVLTGKTGAMVFDLWAHCLVCHLSLSLPGVASPSTVFARQPGDAALQAVPGGSAPDSARGPEGAGEFYGRRDEAKNPLSRANSGRMSRRSPREVTEAPKAWPCVCLIATATSPPPDCSEDGLRRVRTLFPNLLGDLPFPPHSSQGNPQPGSERQSTAEGVIFRSSSGGDAGRPPPENSMGVCPQGLPPDAPASCASSSFSPSSSFALLHQQSKSLSPTEQVLRGESFSFLAFPQASAEDFVPPFPRLNTAPRHRATEAPGGKGASPLWPSDSAFFHLAPEDSPEPGLVPPFLEQPVTVAGLTPEGRLAVWDLQAVLASWEEQQTQLDGMGGRALFHGKRERTVFGSLVSQDAASSAPQRHVAGTTQGPSGLPEEAAGEPGPPGDRNAASAAVGGAAGPGRKGGFSGGPYHSNSMIGLRDPLAGDTAGNGGRDRKKGTKAGSAVGEGAAAVLQPMRTVFGGMFGVGGEDESDDEGDEAEDNQASKGVEPVFVSSVCCEPSSIPEVGGSGASSLLSVTASFLVALSSESLVVWRRLPRMCSPSASPTSISYSPFLDIPVSTLTSSAASSNSGFLGPGCAHTGDSRGRSSQSQEEAEGRGDTRGEALSLAWCPAVFGDTWGEGEISQGLPVGWSGLHLLPYSRQVSRFCEELEALERQRSSANQGARAASENEWTLSIRGRGSSKASESRGSSVESGGLGTHFSCENVEAVLLAWTSDGALRAFLLPLLDASFLPSSTLSLASGGLPGGLSLAQGILIGHMPDDLLGGEDTPTPVFLPLFSRFSSAVGGGARRCLGGGEVGERSGGDREEGRRRRRTAEIVGGLLSLGVSLEVSDRVTVASWSLETVEAMPAVRDNPHRFVRASQSKDARLALEGEGLDALLSPGRLTNAPSEHEARGPQFEESPFGQASSSSFPSSRPSAKPPRTSALRLRVSLRASISVGELWLLPSTLRSSLHRTLFPPVPTVLDGAREDTKRPSLASRRKPQGGCLLLGQGRECVDTGEAVRARFWRLTGLLDQRRHLSEGRACLSCLAGPELEGGTGERSLDGGTHPTKNPLSSRAGCSVQMDAPASSRVSPDTNGACPYTSDRHILSWCLVESHGQVFLICSASDGAALGLCLNHVAARLRLHRHLAGETAGHSATCGHSWKGLVNADRASQSVSTDDTLYLSGSRDLAPWPNACHVLPSLVRLPTPATHPGLVAAVEAQGARRSLGKTGWRRRGPSEATPRTRGWGGDSVDGGAKSRRGEQEVWGLVAGSARGSPLRSLSGGVGAGGESTTTCLPTSDDLEPDAFSDFSSELSSQGSSEETFSEFASEESSAQASSASGVSSPGSSEDEEERRSPSIASPLSRSLSRLSTRRRVRPAPGAPPQSPTPLCAAPPVAVKTQVTHFCSLSSVLLAGGTNRGDILFWRLPSFSVCGYLPRALPAPVCAMLRVLSVCGGQGEAQFDSNCFLVADATGQLTLVDAAKCCGCTDTSSANPPDTEFHASLSARRQKPDGASADRRHGLPSTSGASREPASQTKDRGEEDSRGPQEAEQRQQRSAPGARPDEQVASSLGSNLAPGLEPVLSEKGLVESPMYVHYRASTWSVRTPELLQAVPRPCNWSGVFQLERPEGAPWRTLGSSGSLEGGLSPAASLVAPQAIRKVAVDLLSDTICCITVSARFFLWKIQTGQLLKEGPLSRIAGIFAPDVPDAHLFYSRTFLQNPHLYSSSPHLEMTVWGFALGHLQLASSSCCRCCHLACSSSASSPRRSGAKWANLAPNTESQMVAAGDVDPCAQSGSQETLLNAEPPFIAGEPPSAPSSSDVAEKRQSFRRRRGEIRKERKDRGQSSAWASLCCHASAKSSTEAHRTLPSAAVLLLPVSQFLQPCYPPRVALPTGASGAGTDRAAGLGSSRGAETPLAAHALALCSAFLPFGVNASVDAGLQELFAFLSPSPLPLVPGVIGADLAISFSLPLLLIHGILHDSYVRQALRAATVCARHPGGDARTSLRPLEAAPCCHQPSLSHNLLLHQRSVFQSYEVCNREPPRASASLSGSSSCLSASSPSRMIGSDITGSPLDGASARECLESFSAFAAALAERDAVWTVHAASEVARAPAFPDAMSSVVSLLIQREQRSQLRKAGCSSATTPAILAVQQRLWRLQKLPGLCRSAAALKALVASGPAAVLIASTACPSVVSQRTSPSPASASLSLAARVRGQPASREVSQARRRSKKKSLPSGCDLSGIDLPPPPTCEALNLFGLPSVASKGAGALRVSAASPVCFSSASSLSLTPSFLGADAAVGLGLGGSRRDSRGAPGFPQGPLSGRTGGYVFGLFFASSTSAFLSASVYSASTASRASEGARVRLLQALDETQSCGAVGTTSRQLQIQIQHHQKSLYHHLHVLQMQQKRLEAKLCPEQEQPAEAKRQATDERENTVHVGPETRVKKQTLPASEVETPESGAPISSSSLTNHIRQLEIQQGAIRQQLISLQQQLISLADGEYWGDDGRAEGSRRLIRGRERLVHLSLSVATAPWPGFAAVQRFCEQRDALRIRGRETAAVSADLLNGEEREQEAQRPLKESINPNSAASAPSSPPSTFSSLTSFSSLSSLASSPSTPVSSGEAANAHSDASNLFRLLLALRQEERGLWLRPGPFASKARFGSCSASATGSDESRQRGGPVPGASETRQASLPAAFVSGGRLPLAIGGWPLPRFALYKDTALSSPSCAQFLRLSSASLASPHVSAGTSLSFLSLLSAALVPTLTPPPPSVGARAALIQAFSDNFCHSFFPSVSPASTADGWPQGGGRAAQETLHLRHPSICGESRSQSRLTSLEDSTSHGPPDGVADQHVALKLESRKEGQASLKTLPPFPFDVIPAGPSSPLPSLWLLTLCFLHNCPSPSHSPHGSHPSVGVSASSRAAVYVHLGACDLLRRAICAMEETQLLPFVDVCLQFLGAGCAVSQADQKDALHRAAESGVAALPPNLADELDVTGQSEVALVLLTIIIYERPGLSKIAGLNVGIIVGHHLARAFLGTLLPLAAAGPSASAGGIVAHASAGVASQARGGVPPVARAELLMELFALGLGIVWDTTCLLSRSISALLDGYVPRSLTAKLTGNNGAGEALLPDELLLCQLMAAMFAFTLRPQWSACSSLILTRLARTNFSLFVKVLGRAAGTVEFGSEYTAAALLTLVHFSARIPELSLELLPDMVEAVVRCLDPAEPHLRRRALNAATAALFHLVRCFPMATFHQQTQRFAVGCVDGLIILYDLRTATKWKVLEGHTGAVNCLSFSDDGSLLASYSSTDCTMRLWQSSSSGFFGGILGISAKSQKVIELPPCPKNIFWQSIPYQLETVRMVNKSKTEWMIRREDGKGYMVLVS</sequence>
<dbReference type="PANTHER" id="PTHR44099:SF4">
    <property type="entry name" value="RABCONNECTIN-3B, ISOFORM A"/>
    <property type="match status" value="1"/>
</dbReference>
<feature type="compositionally biased region" description="Basic and acidic residues" evidence="2">
    <location>
        <begin position="2676"/>
        <end position="2702"/>
    </location>
</feature>
<feature type="region of interest" description="Disordered" evidence="2">
    <location>
        <begin position="744"/>
        <end position="765"/>
    </location>
</feature>
<feature type="repeat" description="WD" evidence="1">
    <location>
        <begin position="3533"/>
        <end position="3566"/>
    </location>
</feature>
<organism evidence="3 4">
    <name type="scientific">Toxoplasma gondii GAB2-2007-GAL-DOM2</name>
    <dbReference type="NCBI Taxonomy" id="1130820"/>
    <lineage>
        <taxon>Eukaryota</taxon>
        <taxon>Sar</taxon>
        <taxon>Alveolata</taxon>
        <taxon>Apicomplexa</taxon>
        <taxon>Conoidasida</taxon>
        <taxon>Coccidia</taxon>
        <taxon>Eucoccidiorida</taxon>
        <taxon>Eimeriorina</taxon>
        <taxon>Sarcocystidae</taxon>
        <taxon>Toxoplasma</taxon>
    </lineage>
</organism>
<feature type="compositionally biased region" description="Basic and acidic residues" evidence="2">
    <location>
        <begin position="1799"/>
        <end position="1817"/>
    </location>
</feature>
<dbReference type="VEuPathDB" id="ToxoDB:TGDOM2_273800"/>
<keyword evidence="1" id="KW-0853">WD repeat</keyword>
<dbReference type="Gene3D" id="2.130.10.10">
    <property type="entry name" value="YVTN repeat-like/Quinoprotein amine dehydrogenase"/>
    <property type="match status" value="2"/>
</dbReference>
<feature type="region of interest" description="Disordered" evidence="2">
    <location>
        <begin position="328"/>
        <end position="374"/>
    </location>
</feature>
<feature type="region of interest" description="Disordered" evidence="2">
    <location>
        <begin position="2458"/>
        <end position="2503"/>
    </location>
</feature>
<feature type="region of interest" description="Disordered" evidence="2">
    <location>
        <begin position="2067"/>
        <end position="2105"/>
    </location>
</feature>
<feature type="region of interest" description="Disordered" evidence="2">
    <location>
        <begin position="526"/>
        <end position="547"/>
    </location>
</feature>
<feature type="compositionally biased region" description="Low complexity" evidence="2">
    <location>
        <begin position="648"/>
        <end position="659"/>
    </location>
</feature>
<dbReference type="EMBL" id="AHZU02000051">
    <property type="protein sequence ID" value="KFG49064.1"/>
    <property type="molecule type" value="Genomic_DNA"/>
</dbReference>
<proteinExistence type="predicted"/>
<evidence type="ECO:0000256" key="2">
    <source>
        <dbReference type="SAM" id="MobiDB-lite"/>
    </source>
</evidence>
<feature type="region of interest" description="Disordered" evidence="2">
    <location>
        <begin position="1160"/>
        <end position="1205"/>
    </location>
</feature>
<dbReference type="SUPFAM" id="SSF50978">
    <property type="entry name" value="WD40 repeat-like"/>
    <property type="match status" value="2"/>
</dbReference>
<feature type="region of interest" description="Disordered" evidence="2">
    <location>
        <begin position="1539"/>
        <end position="1653"/>
    </location>
</feature>
<feature type="region of interest" description="Disordered" evidence="2">
    <location>
        <begin position="2820"/>
        <end position="2855"/>
    </location>
</feature>
<feature type="region of interest" description="Disordered" evidence="2">
    <location>
        <begin position="414"/>
        <end position="476"/>
    </location>
</feature>
<feature type="region of interest" description="Disordered" evidence="2">
    <location>
        <begin position="2676"/>
        <end position="2724"/>
    </location>
</feature>
<feature type="region of interest" description="Disordered" evidence="2">
    <location>
        <begin position="1488"/>
        <end position="1524"/>
    </location>
</feature>
<feature type="compositionally biased region" description="Acidic residues" evidence="2">
    <location>
        <begin position="747"/>
        <end position="760"/>
    </location>
</feature>
<feature type="compositionally biased region" description="Low complexity" evidence="2">
    <location>
        <begin position="1620"/>
        <end position="1633"/>
    </location>
</feature>
<evidence type="ECO:0000313" key="3">
    <source>
        <dbReference type="EMBL" id="KFG49064.1"/>
    </source>
</evidence>
<feature type="compositionally biased region" description="Low complexity" evidence="2">
    <location>
        <begin position="1182"/>
        <end position="1205"/>
    </location>
</feature>
<accession>A0A086KXE6</accession>
<feature type="compositionally biased region" description="Gly residues" evidence="2">
    <location>
        <begin position="675"/>
        <end position="687"/>
    </location>
</feature>
<feature type="compositionally biased region" description="Polar residues" evidence="2">
    <location>
        <begin position="1786"/>
        <end position="1798"/>
    </location>
</feature>
<dbReference type="GO" id="GO:0005737">
    <property type="term" value="C:cytoplasm"/>
    <property type="evidence" value="ECO:0007669"/>
    <property type="project" value="TreeGrafter"/>
</dbReference>
<evidence type="ECO:0000313" key="4">
    <source>
        <dbReference type="Proteomes" id="UP000028837"/>
    </source>
</evidence>
<dbReference type="InterPro" id="IPR036322">
    <property type="entry name" value="WD40_repeat_dom_sf"/>
</dbReference>
<evidence type="ECO:0000256" key="1">
    <source>
        <dbReference type="PROSITE-ProRule" id="PRU00221"/>
    </source>
</evidence>
<feature type="compositionally biased region" description="Polar residues" evidence="2">
    <location>
        <begin position="3080"/>
        <end position="3095"/>
    </location>
</feature>
<dbReference type="PROSITE" id="PS50082">
    <property type="entry name" value="WD_REPEATS_2"/>
    <property type="match status" value="1"/>
</dbReference>
<protein>
    <submittedName>
        <fullName evidence="3">WD domain, G-beta repeat-containing protein</fullName>
    </submittedName>
</protein>
<feature type="compositionally biased region" description="Basic and acidic residues" evidence="2">
    <location>
        <begin position="1078"/>
        <end position="1090"/>
    </location>
</feature>
<feature type="compositionally biased region" description="Polar residues" evidence="2">
    <location>
        <begin position="177"/>
        <end position="190"/>
    </location>
</feature>
<feature type="region of interest" description="Disordered" evidence="2">
    <location>
        <begin position="3076"/>
        <end position="3102"/>
    </location>
</feature>
<feature type="region of interest" description="Disordered" evidence="2">
    <location>
        <begin position="1072"/>
        <end position="1092"/>
    </location>
</feature>
<feature type="compositionally biased region" description="Low complexity" evidence="2">
    <location>
        <begin position="1571"/>
        <end position="1610"/>
    </location>
</feature>
<gene>
    <name evidence="3" type="ORF">TGDOM2_273800</name>
</gene>